<dbReference type="STRING" id="177199.A0A420YLR3"/>
<reference evidence="7 8" key="1">
    <citation type="submission" date="2018-08" db="EMBL/GenBank/DDBJ databases">
        <title>Draft genome of the lignicolous fungus Coniochaeta pulveracea.</title>
        <authorList>
            <person name="Borstlap C.J."/>
            <person name="De Witt R.N."/>
            <person name="Botha A."/>
            <person name="Volschenk H."/>
        </authorList>
    </citation>
    <scope>NUCLEOTIDE SEQUENCE [LARGE SCALE GENOMIC DNA]</scope>
    <source>
        <strain evidence="7 8">CAB683</strain>
    </source>
</reference>
<dbReference type="EMBL" id="QVQW01000003">
    <property type="protein sequence ID" value="RKU48814.1"/>
    <property type="molecule type" value="Genomic_DNA"/>
</dbReference>
<feature type="compositionally biased region" description="Polar residues" evidence="5">
    <location>
        <begin position="47"/>
        <end position="72"/>
    </location>
</feature>
<keyword evidence="3 6" id="KW-1133">Transmembrane helix</keyword>
<organism evidence="7 8">
    <name type="scientific">Coniochaeta pulveracea</name>
    <dbReference type="NCBI Taxonomy" id="177199"/>
    <lineage>
        <taxon>Eukaryota</taxon>
        <taxon>Fungi</taxon>
        <taxon>Dikarya</taxon>
        <taxon>Ascomycota</taxon>
        <taxon>Pezizomycotina</taxon>
        <taxon>Sordariomycetes</taxon>
        <taxon>Sordariomycetidae</taxon>
        <taxon>Coniochaetales</taxon>
        <taxon>Coniochaetaceae</taxon>
        <taxon>Coniochaeta</taxon>
    </lineage>
</organism>
<keyword evidence="8" id="KW-1185">Reference proteome</keyword>
<dbReference type="PANTHER" id="PTHR15549">
    <property type="entry name" value="PAIRED IMMUNOGLOBULIN-LIKE TYPE 2 RECEPTOR"/>
    <property type="match status" value="1"/>
</dbReference>
<evidence type="ECO:0000256" key="4">
    <source>
        <dbReference type="ARBA" id="ARBA00023136"/>
    </source>
</evidence>
<proteinExistence type="predicted"/>
<evidence type="ECO:0000256" key="5">
    <source>
        <dbReference type="SAM" id="MobiDB-lite"/>
    </source>
</evidence>
<feature type="region of interest" description="Disordered" evidence="5">
    <location>
        <begin position="273"/>
        <end position="335"/>
    </location>
</feature>
<evidence type="ECO:0000256" key="6">
    <source>
        <dbReference type="SAM" id="Phobius"/>
    </source>
</evidence>
<dbReference type="PANTHER" id="PTHR15549:SF33">
    <property type="entry name" value="MEMBRANE PROTEIN WSC4, PUTATIVE (AFU_ORTHOLOGUE AFUA_5G09020)-RELATED"/>
    <property type="match status" value="1"/>
</dbReference>
<dbReference type="Proteomes" id="UP000275385">
    <property type="component" value="Unassembled WGS sequence"/>
</dbReference>
<feature type="transmembrane region" description="Helical" evidence="6">
    <location>
        <begin position="188"/>
        <end position="211"/>
    </location>
</feature>
<dbReference type="Gene3D" id="1.20.5.510">
    <property type="entry name" value="Single helix bin"/>
    <property type="match status" value="1"/>
</dbReference>
<evidence type="ECO:0008006" key="9">
    <source>
        <dbReference type="Google" id="ProtNLM"/>
    </source>
</evidence>
<feature type="compositionally biased region" description="Low complexity" evidence="5">
    <location>
        <begin position="73"/>
        <end position="164"/>
    </location>
</feature>
<gene>
    <name evidence="7" type="ORF">DL546_006614</name>
</gene>
<dbReference type="GO" id="GO:0016020">
    <property type="term" value="C:membrane"/>
    <property type="evidence" value="ECO:0007669"/>
    <property type="project" value="UniProtKB-SubCell"/>
</dbReference>
<evidence type="ECO:0000256" key="2">
    <source>
        <dbReference type="ARBA" id="ARBA00022692"/>
    </source>
</evidence>
<keyword evidence="2 6" id="KW-0812">Transmembrane</keyword>
<name>A0A420YLR3_9PEZI</name>
<feature type="compositionally biased region" description="Gly residues" evidence="5">
    <location>
        <begin position="375"/>
        <end position="389"/>
    </location>
</feature>
<feature type="region of interest" description="Disordered" evidence="5">
    <location>
        <begin position="354"/>
        <end position="408"/>
    </location>
</feature>
<feature type="region of interest" description="Disordered" evidence="5">
    <location>
        <begin position="47"/>
        <end position="184"/>
    </location>
</feature>
<sequence length="408" mass="41956">MRTRNVFEGGFFQYGCGTASDLATSVAASASGITAAPARQTLTFSFTGTPTSLAEPTTLGTVTVPNTMTPQGTATEASSETTKKSSSSTVPTSSLESSSRSTSTARTSQTTHSSWTTPTSSGSPSSASQSSSSSLTSSSASPPSTTSAAPTTSSSMPNATSATSNIVTSSAAPQPSGNDPHSKSHTGAIVGGVIGGVAGLVALLALTFFLLRRRARNASNARVGPTGGPTEYISPMRQSADHGPTFAPLHSNDHDGFETGLPPANLMSVGWGASGRPGQTSRGYGYPPASTGYPSAHQYPPDAGLAAPTVPPRPRGLFEDPESGEESSDHDQVPLTREIDDFSRGFHDALGRIGEEDESGSSFYGSRTNVNEGNGVNGRGGDGPEGPYGGVRPLWQQQRRQSRNLMWM</sequence>
<accession>A0A420YLR3</accession>
<evidence type="ECO:0000313" key="8">
    <source>
        <dbReference type="Proteomes" id="UP000275385"/>
    </source>
</evidence>
<feature type="compositionally biased region" description="Polar residues" evidence="5">
    <location>
        <begin position="165"/>
        <end position="179"/>
    </location>
</feature>
<evidence type="ECO:0000256" key="1">
    <source>
        <dbReference type="ARBA" id="ARBA00004167"/>
    </source>
</evidence>
<protein>
    <recommendedName>
        <fullName evidence="9">Mid2 domain-containing protein</fullName>
    </recommendedName>
</protein>
<keyword evidence="4 6" id="KW-0472">Membrane</keyword>
<dbReference type="AlphaFoldDB" id="A0A420YLR3"/>
<dbReference type="OrthoDB" id="5386093at2759"/>
<evidence type="ECO:0000256" key="3">
    <source>
        <dbReference type="ARBA" id="ARBA00022989"/>
    </source>
</evidence>
<dbReference type="InterPro" id="IPR051694">
    <property type="entry name" value="Immunoregulatory_rcpt-like"/>
</dbReference>
<evidence type="ECO:0000313" key="7">
    <source>
        <dbReference type="EMBL" id="RKU48814.1"/>
    </source>
</evidence>
<comment type="caution">
    <text evidence="7">The sequence shown here is derived from an EMBL/GenBank/DDBJ whole genome shotgun (WGS) entry which is preliminary data.</text>
</comment>
<dbReference type="GO" id="GO:0071944">
    <property type="term" value="C:cell periphery"/>
    <property type="evidence" value="ECO:0007669"/>
    <property type="project" value="UniProtKB-ARBA"/>
</dbReference>
<comment type="subcellular location">
    <subcellularLocation>
        <location evidence="1">Membrane</location>
        <topology evidence="1">Single-pass membrane protein</topology>
    </subcellularLocation>
</comment>